<sequence length="262" mass="27290">MKFATTIAGLCLVALPCAAATPPEAPPSRLGSGYLKDAALAADFSPPPPAPGSAAQARDDEGAKAALMLRDSPRWALATADAELFGPTATAAFSCTVGVAIGPATTPRLDKLLRRTIADFGRSTSKIKQGYTRPRAFMVNGKPTCTPDMETVLRKDGSYPSGHSAIGYGWGLILSQLRPDLASTLAARGRAFGDSRRICNAHWLSDTEEGRLAASATLARLNAEPAFQKDMKAARAELGRAKAPPARCDAETAALTQGGTPP</sequence>
<comment type="similarity">
    <text evidence="1">Belongs to the class A bacterial acid phosphatase family.</text>
</comment>
<keyword evidence="3" id="KW-0732">Signal</keyword>
<proteinExistence type="inferred from homology"/>
<evidence type="ECO:0000259" key="4">
    <source>
        <dbReference type="SMART" id="SM00014"/>
    </source>
</evidence>
<organism evidence="5 6">
    <name type="scientific">Sphingobium xenophagum</name>
    <dbReference type="NCBI Taxonomy" id="121428"/>
    <lineage>
        <taxon>Bacteria</taxon>
        <taxon>Pseudomonadati</taxon>
        <taxon>Pseudomonadota</taxon>
        <taxon>Alphaproteobacteria</taxon>
        <taxon>Sphingomonadales</taxon>
        <taxon>Sphingomonadaceae</taxon>
        <taxon>Sphingobium</taxon>
    </lineage>
</organism>
<evidence type="ECO:0000256" key="3">
    <source>
        <dbReference type="SAM" id="SignalP"/>
    </source>
</evidence>
<dbReference type="EMBL" id="JAVDWV010000004">
    <property type="protein sequence ID" value="MDR7154180.1"/>
    <property type="molecule type" value="Genomic_DNA"/>
</dbReference>
<name>A0ABU1WY06_SPHXE</name>
<protein>
    <recommendedName>
        <fullName evidence="1">Acid phosphatase</fullName>
        <ecNumber evidence="1">3.1.3.2</ecNumber>
    </recommendedName>
</protein>
<keyword evidence="1 5" id="KW-0378">Hydrolase</keyword>
<gene>
    <name evidence="5" type="ORF">J2W40_000992</name>
</gene>
<accession>A0ABU1WY06</accession>
<dbReference type="CDD" id="cd03397">
    <property type="entry name" value="PAP2_acid_phosphatase"/>
    <property type="match status" value="1"/>
</dbReference>
<reference evidence="5 6" key="1">
    <citation type="submission" date="2023-07" db="EMBL/GenBank/DDBJ databases">
        <title>Sorghum-associated microbial communities from plants grown in Nebraska, USA.</title>
        <authorList>
            <person name="Schachtman D."/>
        </authorList>
    </citation>
    <scope>NUCLEOTIDE SEQUENCE [LARGE SCALE GENOMIC DNA]</scope>
    <source>
        <strain evidence="5 6">4256</strain>
    </source>
</reference>
<keyword evidence="6" id="KW-1185">Reference proteome</keyword>
<feature type="domain" description="Phosphatidic acid phosphatase type 2/haloperoxidase" evidence="4">
    <location>
        <begin position="108"/>
        <end position="222"/>
    </location>
</feature>
<feature type="signal peptide" evidence="3">
    <location>
        <begin position="1"/>
        <end position="19"/>
    </location>
</feature>
<dbReference type="InterPro" id="IPR001011">
    <property type="entry name" value="Acid_Pase_classA_bac"/>
</dbReference>
<dbReference type="EC" id="3.1.3.2" evidence="1"/>
<dbReference type="Gene3D" id="1.20.144.10">
    <property type="entry name" value="Phosphatidic acid phosphatase type 2/haloperoxidase"/>
    <property type="match status" value="1"/>
</dbReference>
<dbReference type="InterPro" id="IPR036938">
    <property type="entry name" value="PAP2/HPO_sf"/>
</dbReference>
<dbReference type="PIRSF" id="PIRSF000897">
    <property type="entry name" value="Acid_Ptase_ClsA"/>
    <property type="match status" value="1"/>
</dbReference>
<dbReference type="Proteomes" id="UP001267638">
    <property type="component" value="Unassembled WGS sequence"/>
</dbReference>
<evidence type="ECO:0000256" key="2">
    <source>
        <dbReference type="SAM" id="MobiDB-lite"/>
    </source>
</evidence>
<dbReference type="InterPro" id="IPR000326">
    <property type="entry name" value="PAP2/HPO"/>
</dbReference>
<feature type="region of interest" description="Disordered" evidence="2">
    <location>
        <begin position="239"/>
        <end position="262"/>
    </location>
</feature>
<dbReference type="GO" id="GO:0003993">
    <property type="term" value="F:acid phosphatase activity"/>
    <property type="evidence" value="ECO:0007669"/>
    <property type="project" value="UniProtKB-EC"/>
</dbReference>
<dbReference type="Pfam" id="PF01569">
    <property type="entry name" value="PAP2"/>
    <property type="match status" value="1"/>
</dbReference>
<feature type="chain" id="PRO_5045763621" description="Acid phosphatase" evidence="3">
    <location>
        <begin position="20"/>
        <end position="262"/>
    </location>
</feature>
<comment type="catalytic activity">
    <reaction evidence="1">
        <text>a phosphate monoester + H2O = an alcohol + phosphate</text>
        <dbReference type="Rhea" id="RHEA:15017"/>
        <dbReference type="ChEBI" id="CHEBI:15377"/>
        <dbReference type="ChEBI" id="CHEBI:30879"/>
        <dbReference type="ChEBI" id="CHEBI:43474"/>
        <dbReference type="ChEBI" id="CHEBI:67140"/>
        <dbReference type="EC" id="3.1.3.2"/>
    </reaction>
</comment>
<dbReference type="PRINTS" id="PR00483">
    <property type="entry name" value="BACPHPHTASE"/>
</dbReference>
<evidence type="ECO:0000313" key="6">
    <source>
        <dbReference type="Proteomes" id="UP001267638"/>
    </source>
</evidence>
<dbReference type="SMART" id="SM00014">
    <property type="entry name" value="acidPPc"/>
    <property type="match status" value="1"/>
</dbReference>
<dbReference type="SUPFAM" id="SSF48317">
    <property type="entry name" value="Acid phosphatase/Vanadium-dependent haloperoxidase"/>
    <property type="match status" value="1"/>
</dbReference>
<comment type="caution">
    <text evidence="5">The sequence shown here is derived from an EMBL/GenBank/DDBJ whole genome shotgun (WGS) entry which is preliminary data.</text>
</comment>
<dbReference type="RefSeq" id="WP_310222281.1">
    <property type="nucleotide sequence ID" value="NZ_JAVDWV010000004.1"/>
</dbReference>
<evidence type="ECO:0000256" key="1">
    <source>
        <dbReference type="PIRNR" id="PIRNR000897"/>
    </source>
</evidence>
<evidence type="ECO:0000313" key="5">
    <source>
        <dbReference type="EMBL" id="MDR7154180.1"/>
    </source>
</evidence>